<dbReference type="InterPro" id="IPR036047">
    <property type="entry name" value="F-box-like_dom_sf"/>
</dbReference>
<dbReference type="AlphaFoldDB" id="K3ZC34"/>
<reference evidence="2" key="2">
    <citation type="submission" date="2018-08" db="UniProtKB">
        <authorList>
            <consortium name="EnsemblPlants"/>
        </authorList>
    </citation>
    <scope>IDENTIFICATION</scope>
    <source>
        <strain evidence="2">Yugu1</strain>
    </source>
</reference>
<dbReference type="EnsemblPlants" id="KQL15645">
    <property type="protein sequence ID" value="KQL15645"/>
    <property type="gene ID" value="SETIT_024107mg"/>
</dbReference>
<dbReference type="CDD" id="cd22160">
    <property type="entry name" value="F-box_AtFBL13-like"/>
    <property type="match status" value="1"/>
</dbReference>
<protein>
    <recommendedName>
        <fullName evidence="1">F-box domain-containing protein</fullName>
    </recommendedName>
</protein>
<sequence>MSLGVRFSVTRMSNKHMRPKALEVSTCDVISSLPDELLHHILSFTTAREAVQTCVLSMRWLHVWKPLRRLNIEGREFTSKIGFMKFIDNLLLHRGCIPLDNFQWTSSSSVSLDDDRANRCVCYALHCNVRELGIIEHHQLLNLDHSYFTSAYDFNDDFEDFLIDAPNLMSLHLEDLPFLAPCLVNVSSLVTASISLEEESYSSFDAKYSIFGALSNATNLKLLAPVDNYDNYPSQLNKVLKRDLLRCQTFNNLKKLSVGDWCVDADLLALFDLLQFSPIIQKLTLHLGSIGAWVSHCKTDESKVKVNCEHLKKVKITCVQGDKRVPNIVKIILANAKSLLEIVIKPYERW</sequence>
<dbReference type="Gene3D" id="1.20.1280.50">
    <property type="match status" value="1"/>
</dbReference>
<keyword evidence="3" id="KW-1185">Reference proteome</keyword>
<dbReference type="PANTHER" id="PTHR34223:SF36">
    <property type="entry name" value="F-BOX DOMAIN-CONTAINING PROTEIN"/>
    <property type="match status" value="1"/>
</dbReference>
<dbReference type="InterPro" id="IPR053197">
    <property type="entry name" value="F-box_SCFL_complex_component"/>
</dbReference>
<name>K3ZC34_SETIT</name>
<proteinExistence type="predicted"/>
<dbReference type="SUPFAM" id="SSF81383">
    <property type="entry name" value="F-box domain"/>
    <property type="match status" value="1"/>
</dbReference>
<evidence type="ECO:0000313" key="2">
    <source>
        <dbReference type="EnsemblPlants" id="KQL15645"/>
    </source>
</evidence>
<dbReference type="OMA" id="ICAQDDK"/>
<dbReference type="PANTHER" id="PTHR34223">
    <property type="entry name" value="OS11G0201299 PROTEIN"/>
    <property type="match status" value="1"/>
</dbReference>
<reference evidence="3" key="1">
    <citation type="journal article" date="2012" name="Nat. Biotechnol.">
        <title>Reference genome sequence of the model plant Setaria.</title>
        <authorList>
            <person name="Bennetzen J.L."/>
            <person name="Schmutz J."/>
            <person name="Wang H."/>
            <person name="Percifield R."/>
            <person name="Hawkins J."/>
            <person name="Pontaroli A.C."/>
            <person name="Estep M."/>
            <person name="Feng L."/>
            <person name="Vaughn J.N."/>
            <person name="Grimwood J."/>
            <person name="Jenkins J."/>
            <person name="Barry K."/>
            <person name="Lindquist E."/>
            <person name="Hellsten U."/>
            <person name="Deshpande S."/>
            <person name="Wang X."/>
            <person name="Wu X."/>
            <person name="Mitros T."/>
            <person name="Triplett J."/>
            <person name="Yang X."/>
            <person name="Ye C.Y."/>
            <person name="Mauro-Herrera M."/>
            <person name="Wang L."/>
            <person name="Li P."/>
            <person name="Sharma M."/>
            <person name="Sharma R."/>
            <person name="Ronald P.C."/>
            <person name="Panaud O."/>
            <person name="Kellogg E.A."/>
            <person name="Brutnell T.P."/>
            <person name="Doust A.N."/>
            <person name="Tuskan G.A."/>
            <person name="Rokhsar D."/>
            <person name="Devos K.M."/>
        </authorList>
    </citation>
    <scope>NUCLEOTIDE SEQUENCE [LARGE SCALE GENOMIC DNA]</scope>
    <source>
        <strain evidence="3">cv. Yugu1</strain>
    </source>
</reference>
<dbReference type="HOGENOM" id="CLU_003068_2_0_1"/>
<dbReference type="Pfam" id="PF00646">
    <property type="entry name" value="F-box"/>
    <property type="match status" value="1"/>
</dbReference>
<accession>K3ZC34</accession>
<dbReference type="eggNOG" id="ENOG502RYTW">
    <property type="taxonomic scope" value="Eukaryota"/>
</dbReference>
<feature type="domain" description="F-box" evidence="1">
    <location>
        <begin position="30"/>
        <end position="67"/>
    </location>
</feature>
<evidence type="ECO:0000259" key="1">
    <source>
        <dbReference type="Pfam" id="PF00646"/>
    </source>
</evidence>
<evidence type="ECO:0000313" key="3">
    <source>
        <dbReference type="Proteomes" id="UP000004995"/>
    </source>
</evidence>
<dbReference type="Gramene" id="KQL15645">
    <property type="protein sequence ID" value="KQL15645"/>
    <property type="gene ID" value="SETIT_024107mg"/>
</dbReference>
<dbReference type="Proteomes" id="UP000004995">
    <property type="component" value="Unassembled WGS sequence"/>
</dbReference>
<dbReference type="InterPro" id="IPR053781">
    <property type="entry name" value="F-box_AtFBL13-like"/>
</dbReference>
<dbReference type="EMBL" id="AGNK02001747">
    <property type="status" value="NOT_ANNOTATED_CDS"/>
    <property type="molecule type" value="Genomic_DNA"/>
</dbReference>
<dbReference type="InterPro" id="IPR001810">
    <property type="entry name" value="F-box_dom"/>
</dbReference>
<dbReference type="InParanoid" id="K3ZC34"/>
<organism evidence="2 3">
    <name type="scientific">Setaria italica</name>
    <name type="common">Foxtail millet</name>
    <name type="synonym">Panicum italicum</name>
    <dbReference type="NCBI Taxonomy" id="4555"/>
    <lineage>
        <taxon>Eukaryota</taxon>
        <taxon>Viridiplantae</taxon>
        <taxon>Streptophyta</taxon>
        <taxon>Embryophyta</taxon>
        <taxon>Tracheophyta</taxon>
        <taxon>Spermatophyta</taxon>
        <taxon>Magnoliopsida</taxon>
        <taxon>Liliopsida</taxon>
        <taxon>Poales</taxon>
        <taxon>Poaceae</taxon>
        <taxon>PACMAD clade</taxon>
        <taxon>Panicoideae</taxon>
        <taxon>Panicodae</taxon>
        <taxon>Paniceae</taxon>
        <taxon>Cenchrinae</taxon>
        <taxon>Setaria</taxon>
    </lineage>
</organism>